<sequence length="52" mass="5464">MTAGSFTRSGEIAVEGKPFHVVAVGGSGNIHDQAAEKDHAYSHDPAVQPIYI</sequence>
<proteinExistence type="predicted"/>
<reference evidence="1" key="2">
    <citation type="journal article" date="2013" name="Microbes Environ.">
        <title>Commonalities and Differences among Symbiosis Islands of Three Mesorhizobium loti Strains.</title>
        <authorList>
            <person name="Kasai-Maita H."/>
            <person name="Hirakawa H."/>
            <person name="Nakamura Y."/>
            <person name="Kaneko T."/>
            <person name="Miki K."/>
            <person name="Maruya J."/>
            <person name="Okazaki S."/>
            <person name="Tabata S."/>
            <person name="Saeki K."/>
            <person name="Sato S."/>
        </authorList>
    </citation>
    <scope>NUCLEOTIDE SEQUENCE</scope>
    <source>
        <strain evidence="1">NZP2037</strain>
    </source>
</reference>
<name>M5AME1_RHILI</name>
<reference evidence="1" key="1">
    <citation type="submission" date="2012-10" db="EMBL/GenBank/DDBJ databases">
        <authorList>
            <person name="Maita H."/>
            <person name="Sato S."/>
        </authorList>
    </citation>
    <scope>NUCLEOTIDE SEQUENCE</scope>
    <source>
        <strain evidence="1">NZP2037</strain>
    </source>
</reference>
<evidence type="ECO:0000313" key="1">
    <source>
        <dbReference type="EMBL" id="BAN10019.1"/>
    </source>
</evidence>
<dbReference type="EMBL" id="AP012557">
    <property type="protein sequence ID" value="BAN10019.1"/>
    <property type="molecule type" value="Genomic_DNA"/>
</dbReference>
<organism evidence="1">
    <name type="scientific">Rhizobium loti</name>
    <name type="common">Mesorhizobium loti</name>
    <dbReference type="NCBI Taxonomy" id="381"/>
    <lineage>
        <taxon>Bacteria</taxon>
        <taxon>Pseudomonadati</taxon>
        <taxon>Pseudomonadota</taxon>
        <taxon>Alphaproteobacteria</taxon>
        <taxon>Hyphomicrobiales</taxon>
        <taxon>Phyllobacteriaceae</taxon>
        <taxon>Mesorhizobium</taxon>
    </lineage>
</organism>
<protein>
    <submittedName>
        <fullName evidence="1">Uncharacterized protein</fullName>
    </submittedName>
</protein>
<dbReference type="AlphaFoldDB" id="M5AME1"/>
<accession>M5AME1</accession>